<comment type="caution">
    <text evidence="2">The sequence shown here is derived from an EMBL/GenBank/DDBJ whole genome shotgun (WGS) entry which is preliminary data.</text>
</comment>
<keyword evidence="1" id="KW-0732">Signal</keyword>
<protein>
    <recommendedName>
        <fullName evidence="4">Secreted protein</fullName>
    </recommendedName>
</protein>
<evidence type="ECO:0000256" key="1">
    <source>
        <dbReference type="SAM" id="SignalP"/>
    </source>
</evidence>
<name>A0ABT9P2B2_9ACTN</name>
<reference evidence="2 3" key="1">
    <citation type="submission" date="2023-07" db="EMBL/GenBank/DDBJ databases">
        <title>Sequencing the genomes of 1000 actinobacteria strains.</title>
        <authorList>
            <person name="Klenk H.-P."/>
        </authorList>
    </citation>
    <scope>NUCLEOTIDE SEQUENCE [LARGE SCALE GENOMIC DNA]</scope>
    <source>
        <strain evidence="2 3">DSM 44388</strain>
    </source>
</reference>
<feature type="signal peptide" evidence="1">
    <location>
        <begin position="1"/>
        <end position="32"/>
    </location>
</feature>
<dbReference type="PROSITE" id="PS51318">
    <property type="entry name" value="TAT"/>
    <property type="match status" value="1"/>
</dbReference>
<proteinExistence type="predicted"/>
<evidence type="ECO:0000313" key="3">
    <source>
        <dbReference type="Proteomes" id="UP001235712"/>
    </source>
</evidence>
<dbReference type="InterPro" id="IPR006311">
    <property type="entry name" value="TAT_signal"/>
</dbReference>
<accession>A0ABT9P2B2</accession>
<sequence length="353" mass="37053">MKHHGLLRRAVVATATAALLLGGLATAETASAATTGLVSGTAVTATLTNTVSQVDYSFVAEAGQHVTFSTTASTLTGAGAAGMYLYTPSNIWATSWVVRNGQSALWDFTAQYTGTWRISVLAGDATVTGSTTFTYATDAFPTGTPGTPATPNQDYVATTAVAGQRAEIPFQVNDAKTHLSLDVSASSWGAPGTANGYIFDPQGGLFAFVQLGNTPTYYDFTPNKTGRWKFVVDPDGSSTGSLTARLVTDQNFDQLQTNVAVTPKIDRKGQRAVYGIYGEAGKPLPVQVSASNWGSGFAYLFIFNKDTDVLVDHCVLRNTATSCPFSVPTTGAYRLILDPDGGATGEATFKRTT</sequence>
<organism evidence="2 3">
    <name type="scientific">Kineosporia succinea</name>
    <dbReference type="NCBI Taxonomy" id="84632"/>
    <lineage>
        <taxon>Bacteria</taxon>
        <taxon>Bacillati</taxon>
        <taxon>Actinomycetota</taxon>
        <taxon>Actinomycetes</taxon>
        <taxon>Kineosporiales</taxon>
        <taxon>Kineosporiaceae</taxon>
        <taxon>Kineosporia</taxon>
    </lineage>
</organism>
<dbReference type="RefSeq" id="WP_307242058.1">
    <property type="nucleotide sequence ID" value="NZ_JAUSQZ010000001.1"/>
</dbReference>
<evidence type="ECO:0000313" key="2">
    <source>
        <dbReference type="EMBL" id="MDP9826826.1"/>
    </source>
</evidence>
<dbReference type="Proteomes" id="UP001235712">
    <property type="component" value="Unassembled WGS sequence"/>
</dbReference>
<evidence type="ECO:0008006" key="4">
    <source>
        <dbReference type="Google" id="ProtNLM"/>
    </source>
</evidence>
<keyword evidence="3" id="KW-1185">Reference proteome</keyword>
<dbReference type="Gene3D" id="2.60.120.380">
    <property type="match status" value="2"/>
</dbReference>
<feature type="chain" id="PRO_5047453695" description="Secreted protein" evidence="1">
    <location>
        <begin position="33"/>
        <end position="353"/>
    </location>
</feature>
<dbReference type="EMBL" id="JAUSQZ010000001">
    <property type="protein sequence ID" value="MDP9826826.1"/>
    <property type="molecule type" value="Genomic_DNA"/>
</dbReference>
<gene>
    <name evidence="2" type="ORF">J2S57_002575</name>
</gene>